<dbReference type="CDD" id="cd12680">
    <property type="entry name" value="RRM_THOC4"/>
    <property type="match status" value="1"/>
</dbReference>
<dbReference type="SUPFAM" id="SSF54928">
    <property type="entry name" value="RNA-binding domain, RBD"/>
    <property type="match status" value="1"/>
</dbReference>
<dbReference type="PANTHER" id="PTHR19965">
    <property type="entry name" value="RNA AND EXPORT FACTOR BINDING PROTEIN"/>
    <property type="match status" value="1"/>
</dbReference>
<keyword evidence="6" id="KW-1185">Reference proteome</keyword>
<evidence type="ECO:0000256" key="1">
    <source>
        <dbReference type="ARBA" id="ARBA00022884"/>
    </source>
</evidence>
<evidence type="ECO:0000256" key="3">
    <source>
        <dbReference type="SAM" id="MobiDB-lite"/>
    </source>
</evidence>
<dbReference type="PANTHER" id="PTHR19965:SF35">
    <property type="entry name" value="RNA ANNEALING PROTEIN YRA1"/>
    <property type="match status" value="1"/>
</dbReference>
<evidence type="ECO:0000313" key="6">
    <source>
        <dbReference type="Proteomes" id="UP001489004"/>
    </source>
</evidence>
<dbReference type="InterPro" id="IPR035979">
    <property type="entry name" value="RBD_domain_sf"/>
</dbReference>
<dbReference type="PROSITE" id="PS50102">
    <property type="entry name" value="RRM"/>
    <property type="match status" value="1"/>
</dbReference>
<name>A0AAW1QFY1_9CHLO</name>
<evidence type="ECO:0000259" key="4">
    <source>
        <dbReference type="PROSITE" id="PS50102"/>
    </source>
</evidence>
<dbReference type="Pfam" id="PF00076">
    <property type="entry name" value="RRM_1"/>
    <property type="match status" value="1"/>
</dbReference>
<sequence length="313" mass="33670">MQEDALNLSLDDLIRKSKARSRPSKPASAAAKGRPGSNRPARSGGRGGKEGPPQARDRDRTSQKLQVVVRNTGLGKPRGQPLRTAQARGPVQSERAPEVRNYAALEGNERWQHDKFHDVVGAVPRSTFGDRQASQPQFSARPVVKTSTKLLISNLDEKVTDEDISELFGTCGTVKRCGIHYDQRGVSTGTADVVFEREADAAAALKRYHNVALDGKPMQIEMVVPADPNVLQTLSSGISVSAKPLAGGRSNLAFTRNFQQATHGAAARNGGSYGQRGAGAGAGTNIRGRGRLTSQVMRSQQDLDDDLDSYMQE</sequence>
<dbReference type="GO" id="GO:0003729">
    <property type="term" value="F:mRNA binding"/>
    <property type="evidence" value="ECO:0007669"/>
    <property type="project" value="TreeGrafter"/>
</dbReference>
<comment type="caution">
    <text evidence="5">The sequence shown here is derived from an EMBL/GenBank/DDBJ whole genome shotgun (WGS) entry which is preliminary data.</text>
</comment>
<dbReference type="InterPro" id="IPR000504">
    <property type="entry name" value="RRM_dom"/>
</dbReference>
<reference evidence="5 6" key="1">
    <citation type="journal article" date="2024" name="Nat. Commun.">
        <title>Phylogenomics reveals the evolutionary origins of lichenization in chlorophyte algae.</title>
        <authorList>
            <person name="Puginier C."/>
            <person name="Libourel C."/>
            <person name="Otte J."/>
            <person name="Skaloud P."/>
            <person name="Haon M."/>
            <person name="Grisel S."/>
            <person name="Petersen M."/>
            <person name="Berrin J.G."/>
            <person name="Delaux P.M."/>
            <person name="Dal Grande F."/>
            <person name="Keller J."/>
        </authorList>
    </citation>
    <scope>NUCLEOTIDE SEQUENCE [LARGE SCALE GENOMIC DNA]</scope>
    <source>
        <strain evidence="5 6">SAG 2043</strain>
    </source>
</reference>
<feature type="compositionally biased region" description="Acidic residues" evidence="3">
    <location>
        <begin position="302"/>
        <end position="313"/>
    </location>
</feature>
<feature type="region of interest" description="Disordered" evidence="3">
    <location>
        <begin position="1"/>
        <end position="97"/>
    </location>
</feature>
<gene>
    <name evidence="5" type="ORF">WJX72_007103</name>
</gene>
<accession>A0AAW1QFY1</accession>
<feature type="compositionally biased region" description="Gly residues" evidence="3">
    <location>
        <begin position="271"/>
        <end position="282"/>
    </location>
</feature>
<dbReference type="GO" id="GO:0006406">
    <property type="term" value="P:mRNA export from nucleus"/>
    <property type="evidence" value="ECO:0007669"/>
    <property type="project" value="TreeGrafter"/>
</dbReference>
<proteinExistence type="predicted"/>
<dbReference type="EMBL" id="JALJOR010000003">
    <property type="protein sequence ID" value="KAK9820175.1"/>
    <property type="molecule type" value="Genomic_DNA"/>
</dbReference>
<feature type="region of interest" description="Disordered" evidence="3">
    <location>
        <begin position="265"/>
        <end position="313"/>
    </location>
</feature>
<feature type="compositionally biased region" description="Low complexity" evidence="3">
    <location>
        <begin position="24"/>
        <end position="37"/>
    </location>
</feature>
<keyword evidence="1 2" id="KW-0694">RNA-binding</keyword>
<organism evidence="5 6">
    <name type="scientific">[Myrmecia] bisecta</name>
    <dbReference type="NCBI Taxonomy" id="41462"/>
    <lineage>
        <taxon>Eukaryota</taxon>
        <taxon>Viridiplantae</taxon>
        <taxon>Chlorophyta</taxon>
        <taxon>core chlorophytes</taxon>
        <taxon>Trebouxiophyceae</taxon>
        <taxon>Trebouxiales</taxon>
        <taxon>Trebouxiaceae</taxon>
        <taxon>Myrmecia</taxon>
    </lineage>
</organism>
<dbReference type="InterPro" id="IPR051229">
    <property type="entry name" value="ALYREF_mRNA_export"/>
</dbReference>
<dbReference type="GO" id="GO:0005634">
    <property type="term" value="C:nucleus"/>
    <property type="evidence" value="ECO:0007669"/>
    <property type="project" value="TreeGrafter"/>
</dbReference>
<evidence type="ECO:0000313" key="5">
    <source>
        <dbReference type="EMBL" id="KAK9820175.1"/>
    </source>
</evidence>
<protein>
    <recommendedName>
        <fullName evidence="4">RRM domain-containing protein</fullName>
    </recommendedName>
</protein>
<feature type="domain" description="RRM" evidence="4">
    <location>
        <begin position="148"/>
        <end position="225"/>
    </location>
</feature>
<dbReference type="InterPro" id="IPR012677">
    <property type="entry name" value="Nucleotide-bd_a/b_plait_sf"/>
</dbReference>
<dbReference type="Proteomes" id="UP001489004">
    <property type="component" value="Unassembled WGS sequence"/>
</dbReference>
<evidence type="ECO:0000256" key="2">
    <source>
        <dbReference type="PROSITE-ProRule" id="PRU00176"/>
    </source>
</evidence>
<dbReference type="SMART" id="SM00360">
    <property type="entry name" value="RRM"/>
    <property type="match status" value="1"/>
</dbReference>
<dbReference type="AlphaFoldDB" id="A0AAW1QFY1"/>
<dbReference type="Gene3D" id="3.30.70.330">
    <property type="match status" value="1"/>
</dbReference>